<proteinExistence type="predicted"/>
<dbReference type="EMBL" id="JAAROL010000001">
    <property type="protein sequence ID" value="MBC1331107.1"/>
    <property type="molecule type" value="Genomic_DNA"/>
</dbReference>
<sequence length="311" mass="35427">MQRPIFEESKSEILNSLYEAEKRYLAERRGLEAQVAQLRKELAEEKANNTYYFKSTACVGGCIHIKPPLGQPRYVTYKGEKYVKVDRSPKVGDVINVTSIQSFSSEPQTGNELAKITDIVLGGLVLDHLVFGESSSVVDNSSYSDKYDAVYELVQNRIIYDGNEYVKVDREPQKGDLIRITYFDDQHVDTYRVLMEDGYIPNMDKAINGTRLFDFEDDEYDEVYELVQPRITYKGEQYAKVDRKPRKGDVVNITRLTSGSGIVMEGAVLAQVKYAYPDGDVDLDHKVHNISARVSRTYGDEYDAVYEPVND</sequence>
<gene>
    <name evidence="2" type="ORF">HB759_04000</name>
</gene>
<dbReference type="AlphaFoldDB" id="A0A7X0WDH0"/>
<evidence type="ECO:0000313" key="2">
    <source>
        <dbReference type="EMBL" id="MBC1331107.1"/>
    </source>
</evidence>
<evidence type="ECO:0000256" key="1">
    <source>
        <dbReference type="SAM" id="Coils"/>
    </source>
</evidence>
<reference evidence="2 3" key="1">
    <citation type="submission" date="2020-03" db="EMBL/GenBank/DDBJ databases">
        <title>Soil Listeria distribution.</title>
        <authorList>
            <person name="Liao J."/>
            <person name="Wiedmann M."/>
        </authorList>
    </citation>
    <scope>NUCLEOTIDE SEQUENCE [LARGE SCALE GENOMIC DNA]</scope>
    <source>
        <strain evidence="2 3">FSL L7-1833</strain>
    </source>
</reference>
<name>A0A7X0WDH0_9LIST</name>
<dbReference type="RefSeq" id="WP_185372966.1">
    <property type="nucleotide sequence ID" value="NZ_JAAROL010000001.1"/>
</dbReference>
<protein>
    <submittedName>
        <fullName evidence="2">Uncharacterized protein</fullName>
    </submittedName>
</protein>
<organism evidence="2 3">
    <name type="scientific">Listeria booriae</name>
    <dbReference type="NCBI Taxonomy" id="1552123"/>
    <lineage>
        <taxon>Bacteria</taxon>
        <taxon>Bacillati</taxon>
        <taxon>Bacillota</taxon>
        <taxon>Bacilli</taxon>
        <taxon>Bacillales</taxon>
        <taxon>Listeriaceae</taxon>
        <taxon>Listeria</taxon>
    </lineage>
</organism>
<comment type="caution">
    <text evidence="2">The sequence shown here is derived from an EMBL/GenBank/DDBJ whole genome shotgun (WGS) entry which is preliminary data.</text>
</comment>
<keyword evidence="1" id="KW-0175">Coiled coil</keyword>
<evidence type="ECO:0000313" key="3">
    <source>
        <dbReference type="Proteomes" id="UP000532866"/>
    </source>
</evidence>
<accession>A0A7X0WDH0</accession>
<dbReference type="Proteomes" id="UP000532866">
    <property type="component" value="Unassembled WGS sequence"/>
</dbReference>
<feature type="coiled-coil region" evidence="1">
    <location>
        <begin position="21"/>
        <end position="48"/>
    </location>
</feature>